<dbReference type="PROSITE" id="PS51450">
    <property type="entry name" value="LRR"/>
    <property type="match status" value="2"/>
</dbReference>
<gene>
    <name evidence="5" type="ORF">BSTOLATCC_MIC9623</name>
</gene>
<evidence type="ECO:0000256" key="3">
    <source>
        <dbReference type="ARBA" id="ARBA00025777"/>
    </source>
</evidence>
<dbReference type="Pfam" id="PF14580">
    <property type="entry name" value="LRR_9"/>
    <property type="match status" value="1"/>
</dbReference>
<dbReference type="EMBL" id="CAJZBQ010000011">
    <property type="protein sequence ID" value="CAG9313819.1"/>
    <property type="molecule type" value="Genomic_DNA"/>
</dbReference>
<dbReference type="GO" id="GO:0042393">
    <property type="term" value="F:histone binding"/>
    <property type="evidence" value="ECO:0007669"/>
    <property type="project" value="TreeGrafter"/>
</dbReference>
<dbReference type="GO" id="GO:0005634">
    <property type="term" value="C:nucleus"/>
    <property type="evidence" value="ECO:0007669"/>
    <property type="project" value="TreeGrafter"/>
</dbReference>
<reference evidence="5" key="1">
    <citation type="submission" date="2021-09" db="EMBL/GenBank/DDBJ databases">
        <authorList>
            <consortium name="AG Swart"/>
            <person name="Singh M."/>
            <person name="Singh A."/>
            <person name="Seah K."/>
            <person name="Emmerich C."/>
        </authorList>
    </citation>
    <scope>NUCLEOTIDE SEQUENCE</scope>
    <source>
        <strain evidence="5">ATCC30299</strain>
    </source>
</reference>
<name>A0AAU9IEI4_9CILI</name>
<evidence type="ECO:0000256" key="4">
    <source>
        <dbReference type="SAM" id="MobiDB-lite"/>
    </source>
</evidence>
<protein>
    <recommendedName>
        <fullName evidence="7">Acidic leucine-rich nuclear phosphoprotein 32 family member A</fullName>
    </recommendedName>
</protein>
<dbReference type="InterPro" id="IPR001611">
    <property type="entry name" value="Leu-rich_rpt"/>
</dbReference>
<evidence type="ECO:0000313" key="6">
    <source>
        <dbReference type="Proteomes" id="UP001162131"/>
    </source>
</evidence>
<keyword evidence="2" id="KW-0677">Repeat</keyword>
<dbReference type="InterPro" id="IPR032675">
    <property type="entry name" value="LRR_dom_sf"/>
</dbReference>
<proteinExistence type="inferred from homology"/>
<dbReference type="PANTHER" id="PTHR11375:SF0">
    <property type="entry name" value="ACIDIC LEUCINE-RICH NUCLEAR PHOSPHOPROTEIN 32 FAMILY MEMBER A"/>
    <property type="match status" value="1"/>
</dbReference>
<evidence type="ECO:0000256" key="2">
    <source>
        <dbReference type="ARBA" id="ARBA00022737"/>
    </source>
</evidence>
<evidence type="ECO:0000313" key="5">
    <source>
        <dbReference type="EMBL" id="CAG9313819.1"/>
    </source>
</evidence>
<dbReference type="Proteomes" id="UP001162131">
    <property type="component" value="Unassembled WGS sequence"/>
</dbReference>
<feature type="region of interest" description="Disordered" evidence="4">
    <location>
        <begin position="144"/>
        <end position="228"/>
    </location>
</feature>
<feature type="compositionally biased region" description="Acidic residues" evidence="4">
    <location>
        <begin position="195"/>
        <end position="228"/>
    </location>
</feature>
<dbReference type="InterPro" id="IPR045081">
    <property type="entry name" value="AN32"/>
</dbReference>
<feature type="compositionally biased region" description="Acidic residues" evidence="4">
    <location>
        <begin position="156"/>
        <end position="181"/>
    </location>
</feature>
<keyword evidence="1" id="KW-0433">Leucine-rich repeat</keyword>
<comment type="caution">
    <text evidence="5">The sequence shown here is derived from an EMBL/GenBank/DDBJ whole genome shotgun (WGS) entry which is preliminary data.</text>
</comment>
<keyword evidence="6" id="KW-1185">Reference proteome</keyword>
<dbReference type="SUPFAM" id="SSF52058">
    <property type="entry name" value="L domain-like"/>
    <property type="match status" value="1"/>
</dbReference>
<dbReference type="FunFam" id="3.80.10.10:FF:000131">
    <property type="entry name" value="acidic leucine-rich nuclear phosphoprotein 32-related protein-like"/>
    <property type="match status" value="1"/>
</dbReference>
<comment type="similarity">
    <text evidence="3">Belongs to the ANP32 family.</text>
</comment>
<dbReference type="PANTHER" id="PTHR11375">
    <property type="entry name" value="ACIDIC LEUCINE-RICH NUCLEAR PHOSPHOPROTEIN 32"/>
    <property type="match status" value="1"/>
</dbReference>
<organism evidence="5 6">
    <name type="scientific">Blepharisma stoltei</name>
    <dbReference type="NCBI Taxonomy" id="1481888"/>
    <lineage>
        <taxon>Eukaryota</taxon>
        <taxon>Sar</taxon>
        <taxon>Alveolata</taxon>
        <taxon>Ciliophora</taxon>
        <taxon>Postciliodesmatophora</taxon>
        <taxon>Heterotrichea</taxon>
        <taxon>Heterotrichida</taxon>
        <taxon>Blepharismidae</taxon>
        <taxon>Blepharisma</taxon>
    </lineage>
</organism>
<accession>A0AAU9IEI4</accession>
<sequence length="228" mass="25672">MEKLIQKQTQGNGPEEVDELILDNWRGASLTVQDKSILETFPNLEVLSLTGCGLKSLENFPRVPSLCKLELSDNKIKGGLENLSHLTQLYQLSLAGNQIAKFDDLAPLTNLENLISLDLFGCPVAELPDFNTKVQEMLPNLEVLNRRDKEGNEVESSSDSDEEEENENDLEDFIENDLNESDGDKPHKKQKINEENGDIEENESEEEEEASGEEEKEEEDAEEESFNS</sequence>
<evidence type="ECO:0008006" key="7">
    <source>
        <dbReference type="Google" id="ProtNLM"/>
    </source>
</evidence>
<dbReference type="Gene3D" id="3.80.10.10">
    <property type="entry name" value="Ribonuclease Inhibitor"/>
    <property type="match status" value="1"/>
</dbReference>
<dbReference type="AlphaFoldDB" id="A0AAU9IEI4"/>
<evidence type="ECO:0000256" key="1">
    <source>
        <dbReference type="ARBA" id="ARBA00022614"/>
    </source>
</evidence>